<evidence type="ECO:0000313" key="1">
    <source>
        <dbReference type="EMBL" id="ETY74787.1"/>
    </source>
</evidence>
<dbReference type="EMBL" id="AWWK01000025">
    <property type="protein sequence ID" value="ETY74787.1"/>
    <property type="molecule type" value="Genomic_DNA"/>
</dbReference>
<evidence type="ECO:0000313" key="2">
    <source>
        <dbReference type="Proteomes" id="UP000019247"/>
    </source>
</evidence>
<gene>
    <name evidence="1" type="ORF">LFAB_05420</name>
</gene>
<dbReference type="HOGENOM" id="CLU_3062770_0_0_9"/>
<dbReference type="AlphaFoldDB" id="W6T8U7"/>
<name>W6T8U7_9LACO</name>
<sequence length="53" mass="6360">MELTIKGTPEEIKKLLTIDGSEKRSELLKIVKQIREDHRPFTHKELQKIRNQY</sequence>
<dbReference type="RefSeq" id="WP_156093415.1">
    <property type="nucleotide sequence ID" value="NZ_KK036478.1"/>
</dbReference>
<comment type="caution">
    <text evidence="1">The sequence shown here is derived from an EMBL/GenBank/DDBJ whole genome shotgun (WGS) entry which is preliminary data.</text>
</comment>
<accession>W6T8U7</accession>
<reference evidence="1 2" key="1">
    <citation type="journal article" date="2014" name="Genome Announc.">
        <title>Genome Sequence of Lactobacillus fabifermentans Strain T30PCM01, Isolated from Fermenting Grape Marc.</title>
        <authorList>
            <person name="Treu L."/>
            <person name="Vendramin V."/>
            <person name="Bovo B."/>
            <person name="Giacomini A."/>
            <person name="Corich V."/>
            <person name="Campanaro S."/>
        </authorList>
    </citation>
    <scope>NUCLEOTIDE SEQUENCE [LARGE SCALE GENOMIC DNA]</scope>
    <source>
        <strain evidence="1 2">T30PCM01</strain>
    </source>
</reference>
<proteinExistence type="predicted"/>
<dbReference type="Proteomes" id="UP000019247">
    <property type="component" value="Unassembled WGS sequence"/>
</dbReference>
<protein>
    <submittedName>
        <fullName evidence="1">Uncharacterized protein</fullName>
    </submittedName>
</protein>
<organism evidence="1 2">
    <name type="scientific">Lactiplantibacillus fabifermentans T30PCM01</name>
    <dbReference type="NCBI Taxonomy" id="1400520"/>
    <lineage>
        <taxon>Bacteria</taxon>
        <taxon>Bacillati</taxon>
        <taxon>Bacillota</taxon>
        <taxon>Bacilli</taxon>
        <taxon>Lactobacillales</taxon>
        <taxon>Lactobacillaceae</taxon>
        <taxon>Lactiplantibacillus</taxon>
    </lineage>
</organism>